<feature type="compositionally biased region" description="Basic and acidic residues" evidence="1">
    <location>
        <begin position="72"/>
        <end position="90"/>
    </location>
</feature>
<comment type="caution">
    <text evidence="2">The sequence shown here is derived from an EMBL/GenBank/DDBJ whole genome shotgun (WGS) entry which is preliminary data.</text>
</comment>
<feature type="region of interest" description="Disordered" evidence="1">
    <location>
        <begin position="1"/>
        <end position="129"/>
    </location>
</feature>
<sequence length="365" mass="40222">MSSSMLPEAAPQSPEQAPPSPDYMLGHEYPEYLATSDDEIPVEDQPLPVDALPTALSPGYVADSNPLEEDLEKVPEKNPKEDHVDYSADKGDDDDEEEESSKEDDDEEEEEALEEDKDEEEEEHLALAYSDALLAIELVPSAEETEPFKTDESAATQPPPPQTIVSLSMTRLHREKIFVQPHTHPSPSTEALVVEYAFAPTPPSPPPSPLSPLSSPLYRIISPPLLLPPLHNSPTYARAPLGYRAAMIPLPPLYVPSPSLLLPSADRRSDIPKADMPSRKWLCLTTPTSRFEVRDSSTSTATGQIGYTLAQEVNKRVTDLATTQRQDAHELYAWSRSEDRSMALEALISAQEARITALEAQIRAL</sequence>
<name>A0A6L2KT78_TANCI</name>
<accession>A0A6L2KT78</accession>
<feature type="compositionally biased region" description="Acidic residues" evidence="1">
    <location>
        <begin position="91"/>
        <end position="123"/>
    </location>
</feature>
<feature type="region of interest" description="Disordered" evidence="1">
    <location>
        <begin position="144"/>
        <end position="163"/>
    </location>
</feature>
<evidence type="ECO:0000256" key="1">
    <source>
        <dbReference type="SAM" id="MobiDB-lite"/>
    </source>
</evidence>
<dbReference type="AlphaFoldDB" id="A0A6L2KT78"/>
<evidence type="ECO:0000313" key="2">
    <source>
        <dbReference type="EMBL" id="GEU52761.1"/>
    </source>
</evidence>
<dbReference type="EMBL" id="BKCJ010003065">
    <property type="protein sequence ID" value="GEU52761.1"/>
    <property type="molecule type" value="Genomic_DNA"/>
</dbReference>
<organism evidence="2">
    <name type="scientific">Tanacetum cinerariifolium</name>
    <name type="common">Dalmatian daisy</name>
    <name type="synonym">Chrysanthemum cinerariifolium</name>
    <dbReference type="NCBI Taxonomy" id="118510"/>
    <lineage>
        <taxon>Eukaryota</taxon>
        <taxon>Viridiplantae</taxon>
        <taxon>Streptophyta</taxon>
        <taxon>Embryophyta</taxon>
        <taxon>Tracheophyta</taxon>
        <taxon>Spermatophyta</taxon>
        <taxon>Magnoliopsida</taxon>
        <taxon>eudicotyledons</taxon>
        <taxon>Gunneridae</taxon>
        <taxon>Pentapetalae</taxon>
        <taxon>asterids</taxon>
        <taxon>campanulids</taxon>
        <taxon>Asterales</taxon>
        <taxon>Asteraceae</taxon>
        <taxon>Asteroideae</taxon>
        <taxon>Anthemideae</taxon>
        <taxon>Anthemidinae</taxon>
        <taxon>Tanacetum</taxon>
    </lineage>
</organism>
<gene>
    <name evidence="2" type="ORF">Tci_024739</name>
</gene>
<protein>
    <submittedName>
        <fullName evidence="2">Uncharacterized protein</fullName>
    </submittedName>
</protein>
<proteinExistence type="predicted"/>
<reference evidence="2" key="1">
    <citation type="journal article" date="2019" name="Sci. Rep.">
        <title>Draft genome of Tanacetum cinerariifolium, the natural source of mosquito coil.</title>
        <authorList>
            <person name="Yamashiro T."/>
            <person name="Shiraishi A."/>
            <person name="Satake H."/>
            <person name="Nakayama K."/>
        </authorList>
    </citation>
    <scope>NUCLEOTIDE SEQUENCE</scope>
</reference>